<sequence length="46" mass="5390">MALCSFNLELKISHILTLNLYLITLKLKNYSIHLINDKKLINFTLN</sequence>
<organism evidence="1">
    <name type="scientific">marine sediment metagenome</name>
    <dbReference type="NCBI Taxonomy" id="412755"/>
    <lineage>
        <taxon>unclassified sequences</taxon>
        <taxon>metagenomes</taxon>
        <taxon>ecological metagenomes</taxon>
    </lineage>
</organism>
<comment type="caution">
    <text evidence="1">The sequence shown here is derived from an EMBL/GenBank/DDBJ whole genome shotgun (WGS) entry which is preliminary data.</text>
</comment>
<gene>
    <name evidence="1" type="ORF">MGSAQ_001879</name>
</gene>
<proteinExistence type="predicted"/>
<dbReference type="EMBL" id="AYSL01001033">
    <property type="protein sequence ID" value="KTF06625.1"/>
    <property type="molecule type" value="Genomic_DNA"/>
</dbReference>
<dbReference type="AlphaFoldDB" id="A0A1B6NT28"/>
<accession>A0A1B6NT28</accession>
<protein>
    <submittedName>
        <fullName evidence="1">Uncharacterized protein</fullName>
    </submittedName>
</protein>
<reference evidence="1" key="1">
    <citation type="submission" date="2013-11" db="EMBL/GenBank/DDBJ databases">
        <title>Microbial diversity, functional groups and degradation webs in Northern and Southern Mediterranean and Red Sea marine crude oil polluted sites.</title>
        <authorList>
            <person name="Daffonchio D."/>
            <person name="Mapelli F."/>
            <person name="Ferrer M."/>
            <person name="Richter M."/>
            <person name="Cherif A."/>
            <person name="Malkawi H.I."/>
            <person name="Yakimov M.M."/>
            <person name="Abdel-Fattah Y.R."/>
            <person name="Blaghen M."/>
            <person name="Golyshin P.N."/>
            <person name="Kalogerakis N."/>
            <person name="Boon N."/>
            <person name="Magagnini M."/>
            <person name="Fava F."/>
        </authorList>
    </citation>
    <scope>NUCLEOTIDE SEQUENCE</scope>
</reference>
<name>A0A1B6NT28_9ZZZZ</name>
<evidence type="ECO:0000313" key="1">
    <source>
        <dbReference type="EMBL" id="KTF06625.1"/>
    </source>
</evidence>